<dbReference type="InterPro" id="IPR032466">
    <property type="entry name" value="Metal_Hydrolase"/>
</dbReference>
<proteinExistence type="inferred from homology"/>
<evidence type="ECO:0000259" key="6">
    <source>
        <dbReference type="Pfam" id="PF00962"/>
    </source>
</evidence>
<evidence type="ECO:0000256" key="5">
    <source>
        <dbReference type="ARBA" id="ARBA00022833"/>
    </source>
</evidence>
<dbReference type="EC" id="3.5.4.4" evidence="7"/>
<dbReference type="SUPFAM" id="SSF51556">
    <property type="entry name" value="Metallo-dependent hydrolases"/>
    <property type="match status" value="1"/>
</dbReference>
<keyword evidence="5" id="KW-0862">Zinc</keyword>
<keyword evidence="3" id="KW-0479">Metal-binding</keyword>
<evidence type="ECO:0000313" key="7">
    <source>
        <dbReference type="EMBL" id="MFF3229096.1"/>
    </source>
</evidence>
<dbReference type="RefSeq" id="WP_387726556.1">
    <property type="nucleotide sequence ID" value="NZ_JBIAPI010000018.1"/>
</dbReference>
<dbReference type="GO" id="GO:0016787">
    <property type="term" value="F:hydrolase activity"/>
    <property type="evidence" value="ECO:0007669"/>
    <property type="project" value="UniProtKB-KW"/>
</dbReference>
<sequence length="363" mass="38801">MPDGAERRPSGAAMSGDEGVVAAFLAALPKVELHVHLLGSAAVHTVAELAGARPDLGVPADPAELRRYYRFTDFAHFIEVYTAVNRLVTSGPAMVRLVTGLGDQLALDNVRYAEVTVTPLSHLRMGIAAAELAEALSIGRRLVAERHRIHLNWIFDVSADDGIAGAFATLDWLLRHQPDGTVGFGLGGPELGAPRRLFRPAFEKARANGLHAVPHAGETSDAGEIWSAARDLGAVRIGHGIRAVTEPGLLAYLSDRNITLEVCPSSNIRTGAVRAFDEHPLPALLAAGVPVTLGSDDPAMFGTSLTREYQLCHDRLGLSVAALADLVAAGVDAAFCPAHVAREIRRDLEQARQRFDRPQRTGR</sequence>
<evidence type="ECO:0000313" key="8">
    <source>
        <dbReference type="Proteomes" id="UP001601948"/>
    </source>
</evidence>
<dbReference type="EMBL" id="JBIAPI010000018">
    <property type="protein sequence ID" value="MFF3229096.1"/>
    <property type="molecule type" value="Genomic_DNA"/>
</dbReference>
<dbReference type="PANTHER" id="PTHR43114">
    <property type="entry name" value="ADENINE DEAMINASE"/>
    <property type="match status" value="1"/>
</dbReference>
<evidence type="ECO:0000256" key="3">
    <source>
        <dbReference type="ARBA" id="ARBA00022723"/>
    </source>
</evidence>
<reference evidence="7 8" key="1">
    <citation type="submission" date="2024-10" db="EMBL/GenBank/DDBJ databases">
        <title>The Natural Products Discovery Center: Release of the First 8490 Sequenced Strains for Exploring Actinobacteria Biosynthetic Diversity.</title>
        <authorList>
            <person name="Kalkreuter E."/>
            <person name="Kautsar S.A."/>
            <person name="Yang D."/>
            <person name="Bader C.D."/>
            <person name="Teijaro C.N."/>
            <person name="Fluegel L."/>
            <person name="Davis C.M."/>
            <person name="Simpson J.R."/>
            <person name="Lauterbach L."/>
            <person name="Steele A.D."/>
            <person name="Gui C."/>
            <person name="Meng S."/>
            <person name="Li G."/>
            <person name="Viehrig K."/>
            <person name="Ye F."/>
            <person name="Su P."/>
            <person name="Kiefer A.F."/>
            <person name="Nichols A."/>
            <person name="Cepeda A.J."/>
            <person name="Yan W."/>
            <person name="Fan B."/>
            <person name="Jiang Y."/>
            <person name="Adhikari A."/>
            <person name="Zheng C.-J."/>
            <person name="Schuster L."/>
            <person name="Cowan T.M."/>
            <person name="Smanski M.J."/>
            <person name="Chevrette M.G."/>
            <person name="De Carvalho L.P.S."/>
            <person name="Shen B."/>
        </authorList>
    </citation>
    <scope>NUCLEOTIDE SEQUENCE [LARGE SCALE GENOMIC DNA]</scope>
    <source>
        <strain evidence="7 8">NPDC003040</strain>
    </source>
</reference>
<dbReference type="Pfam" id="PF00962">
    <property type="entry name" value="A_deaminase"/>
    <property type="match status" value="1"/>
</dbReference>
<evidence type="ECO:0000256" key="4">
    <source>
        <dbReference type="ARBA" id="ARBA00022801"/>
    </source>
</evidence>
<name>A0ABW6R6E1_9NOCA</name>
<protein>
    <submittedName>
        <fullName evidence="7">Adenosine deaminase</fullName>
        <ecNumber evidence="7">3.5.4.4</ecNumber>
    </submittedName>
</protein>
<dbReference type="Proteomes" id="UP001601948">
    <property type="component" value="Unassembled WGS sequence"/>
</dbReference>
<comment type="caution">
    <text evidence="7">The sequence shown here is derived from an EMBL/GenBank/DDBJ whole genome shotgun (WGS) entry which is preliminary data.</text>
</comment>
<accession>A0ABW6R6E1</accession>
<dbReference type="InterPro" id="IPR001365">
    <property type="entry name" value="A_deaminase_dom"/>
</dbReference>
<dbReference type="NCBIfam" id="TIGR01430">
    <property type="entry name" value="aden_deam"/>
    <property type="match status" value="1"/>
</dbReference>
<feature type="domain" description="Adenosine deaminase" evidence="6">
    <location>
        <begin position="29"/>
        <end position="348"/>
    </location>
</feature>
<dbReference type="Gene3D" id="3.20.20.140">
    <property type="entry name" value="Metal-dependent hydrolases"/>
    <property type="match status" value="1"/>
</dbReference>
<dbReference type="InterPro" id="IPR006330">
    <property type="entry name" value="Ado/ade_deaminase"/>
</dbReference>
<comment type="similarity">
    <text evidence="2">Belongs to the metallo-dependent hydrolases superfamily. Adenosine and AMP deaminases family.</text>
</comment>
<organism evidence="7 8">
    <name type="scientific">Nocardia suismassiliense</name>
    <dbReference type="NCBI Taxonomy" id="2077092"/>
    <lineage>
        <taxon>Bacteria</taxon>
        <taxon>Bacillati</taxon>
        <taxon>Actinomycetota</taxon>
        <taxon>Actinomycetes</taxon>
        <taxon>Mycobacteriales</taxon>
        <taxon>Nocardiaceae</taxon>
        <taxon>Nocardia</taxon>
    </lineage>
</organism>
<dbReference type="PANTHER" id="PTHR43114:SF6">
    <property type="entry name" value="ADENINE DEAMINASE"/>
    <property type="match status" value="1"/>
</dbReference>
<keyword evidence="8" id="KW-1185">Reference proteome</keyword>
<keyword evidence="4 7" id="KW-0378">Hydrolase</keyword>
<evidence type="ECO:0000256" key="2">
    <source>
        <dbReference type="ARBA" id="ARBA00006676"/>
    </source>
</evidence>
<evidence type="ECO:0000256" key="1">
    <source>
        <dbReference type="ARBA" id="ARBA00001947"/>
    </source>
</evidence>
<comment type="cofactor">
    <cofactor evidence="1">
        <name>Zn(2+)</name>
        <dbReference type="ChEBI" id="CHEBI:29105"/>
    </cofactor>
</comment>
<gene>
    <name evidence="7" type="primary">add</name>
    <name evidence="7" type="ORF">ACFYV7_40340</name>
</gene>